<sequence>LEWGRRRTGGGGAAPLGSPDFRRRRGRGQRRPSEQRGDLEEAVSRRVVRRREQARGAEE</sequence>
<accession>A0AC60A732</accession>
<reference evidence="1" key="2">
    <citation type="submission" date="2025-03" db="EMBL/GenBank/DDBJ databases">
        <authorList>
            <consortium name="ELIXIR-Norway"/>
            <consortium name="Elixir Norway"/>
        </authorList>
    </citation>
    <scope>NUCLEOTIDE SEQUENCE</scope>
</reference>
<feature type="non-terminal residue" evidence="1">
    <location>
        <position position="1"/>
    </location>
</feature>
<evidence type="ECO:0000313" key="1">
    <source>
        <dbReference type="EMBL" id="CAN0568011.1"/>
    </source>
</evidence>
<dbReference type="Proteomes" id="UP001162501">
    <property type="component" value="Chromosome 9"/>
</dbReference>
<gene>
    <name evidence="1" type="ORF">MRATA1EN22A_LOCUS27736</name>
</gene>
<organism evidence="1 2">
    <name type="scientific">Rangifer tarandus platyrhynchus</name>
    <name type="common">Svalbard reindeer</name>
    <dbReference type="NCBI Taxonomy" id="3082113"/>
    <lineage>
        <taxon>Eukaryota</taxon>
        <taxon>Metazoa</taxon>
        <taxon>Chordata</taxon>
        <taxon>Craniata</taxon>
        <taxon>Vertebrata</taxon>
        <taxon>Euteleostomi</taxon>
        <taxon>Mammalia</taxon>
        <taxon>Eutheria</taxon>
        <taxon>Laurasiatheria</taxon>
        <taxon>Artiodactyla</taxon>
        <taxon>Ruminantia</taxon>
        <taxon>Pecora</taxon>
        <taxon>Cervidae</taxon>
        <taxon>Odocoileinae</taxon>
        <taxon>Rangifer</taxon>
    </lineage>
</organism>
<protein>
    <submittedName>
        <fullName evidence="1">Uncharacterized protein</fullName>
    </submittedName>
</protein>
<name>A0AC60A732_RANTA</name>
<proteinExistence type="predicted"/>
<feature type="non-terminal residue" evidence="1">
    <location>
        <position position="59"/>
    </location>
</feature>
<evidence type="ECO:0000313" key="2">
    <source>
        <dbReference type="Proteomes" id="UP001162501"/>
    </source>
</evidence>
<dbReference type="EMBL" id="OX596093">
    <property type="protein sequence ID" value="CAN0568011.1"/>
    <property type="molecule type" value="Genomic_DNA"/>
</dbReference>
<reference evidence="1" key="1">
    <citation type="submission" date="2023-05" db="EMBL/GenBank/DDBJ databases">
        <authorList>
            <consortium name="ELIXIR-Norway"/>
        </authorList>
    </citation>
    <scope>NUCLEOTIDE SEQUENCE</scope>
</reference>